<name>A0A6C0D4J5_9ZZZZ</name>
<proteinExistence type="predicted"/>
<feature type="compositionally biased region" description="Pro residues" evidence="1">
    <location>
        <begin position="31"/>
        <end position="60"/>
    </location>
</feature>
<feature type="region of interest" description="Disordered" evidence="1">
    <location>
        <begin position="1"/>
        <end position="84"/>
    </location>
</feature>
<feature type="compositionally biased region" description="Basic residues" evidence="1">
    <location>
        <begin position="1"/>
        <end position="19"/>
    </location>
</feature>
<sequence>MAQSRKHKRKHRSSKKRFNVAKGLNAFIRSPIPPSPIPPPKAPSPLMPLPYLPIPPPPNPLESRPTRRKKRWPRHVSFVENLKK</sequence>
<protein>
    <submittedName>
        <fullName evidence="2">Uncharacterized protein</fullName>
    </submittedName>
</protein>
<evidence type="ECO:0000313" key="2">
    <source>
        <dbReference type="EMBL" id="QHT11302.1"/>
    </source>
</evidence>
<reference evidence="2" key="1">
    <citation type="journal article" date="2020" name="Nature">
        <title>Giant virus diversity and host interactions through global metagenomics.</title>
        <authorList>
            <person name="Schulz F."/>
            <person name="Roux S."/>
            <person name="Paez-Espino D."/>
            <person name="Jungbluth S."/>
            <person name="Walsh D.A."/>
            <person name="Denef V.J."/>
            <person name="McMahon K.D."/>
            <person name="Konstantinidis K.T."/>
            <person name="Eloe-Fadrosh E.A."/>
            <person name="Kyrpides N.C."/>
            <person name="Woyke T."/>
        </authorList>
    </citation>
    <scope>NUCLEOTIDE SEQUENCE</scope>
    <source>
        <strain evidence="2">GVMAG-M-3300023174-116</strain>
    </source>
</reference>
<dbReference type="EMBL" id="MN739534">
    <property type="protein sequence ID" value="QHT11302.1"/>
    <property type="molecule type" value="Genomic_DNA"/>
</dbReference>
<evidence type="ECO:0000256" key="1">
    <source>
        <dbReference type="SAM" id="MobiDB-lite"/>
    </source>
</evidence>
<dbReference type="AlphaFoldDB" id="A0A6C0D4J5"/>
<organism evidence="2">
    <name type="scientific">viral metagenome</name>
    <dbReference type="NCBI Taxonomy" id="1070528"/>
    <lineage>
        <taxon>unclassified sequences</taxon>
        <taxon>metagenomes</taxon>
        <taxon>organismal metagenomes</taxon>
    </lineage>
</organism>
<accession>A0A6C0D4J5</accession>